<evidence type="ECO:0000256" key="3">
    <source>
        <dbReference type="ARBA" id="ARBA00023054"/>
    </source>
</evidence>
<name>A0A7G8TC79_9FIRM</name>
<comment type="similarity">
    <text evidence="2">Belongs to the membrane fusion protein (MFP) (TC 8.A.1) family.</text>
</comment>
<dbReference type="InterPro" id="IPR050465">
    <property type="entry name" value="UPF0194_transport"/>
</dbReference>
<protein>
    <submittedName>
        <fullName evidence="6">Efflux RND transporter periplasmic adaptor subunit</fullName>
    </submittedName>
</protein>
<dbReference type="InterPro" id="IPR006143">
    <property type="entry name" value="RND_pump_MFP"/>
</dbReference>
<evidence type="ECO:0000259" key="5">
    <source>
        <dbReference type="Pfam" id="PF25990"/>
    </source>
</evidence>
<feature type="domain" description="YknX-like beta-barrel" evidence="5">
    <location>
        <begin position="153"/>
        <end position="232"/>
    </location>
</feature>
<dbReference type="InterPro" id="IPR058627">
    <property type="entry name" value="MdtA-like_C"/>
</dbReference>
<dbReference type="Pfam" id="PF25967">
    <property type="entry name" value="RND-MFP_C"/>
    <property type="match status" value="1"/>
</dbReference>
<dbReference type="Gene3D" id="2.40.50.100">
    <property type="match status" value="1"/>
</dbReference>
<dbReference type="GO" id="GO:0030313">
    <property type="term" value="C:cell envelope"/>
    <property type="evidence" value="ECO:0007669"/>
    <property type="project" value="UniProtKB-SubCell"/>
</dbReference>
<evidence type="ECO:0000313" key="6">
    <source>
        <dbReference type="EMBL" id="QNK41220.1"/>
    </source>
</evidence>
<evidence type="ECO:0000256" key="1">
    <source>
        <dbReference type="ARBA" id="ARBA00004196"/>
    </source>
</evidence>
<evidence type="ECO:0000313" key="7">
    <source>
        <dbReference type="Proteomes" id="UP000515909"/>
    </source>
</evidence>
<evidence type="ECO:0000259" key="4">
    <source>
        <dbReference type="Pfam" id="PF25967"/>
    </source>
</evidence>
<dbReference type="Gene3D" id="2.40.30.170">
    <property type="match status" value="1"/>
</dbReference>
<dbReference type="NCBIfam" id="TIGR01730">
    <property type="entry name" value="RND_mfp"/>
    <property type="match status" value="1"/>
</dbReference>
<dbReference type="Gene3D" id="2.40.420.20">
    <property type="match status" value="1"/>
</dbReference>
<sequence length="317" mass="33579">MKRFVMLFAFTLIAAAAIFTAGNVIKNSILKIDVIKLEPESQVESITCTGKVEEISDGNVYAPANSISKKIYVKTGQQVEKGQALMVVTATSAADSAYETYSPYVSDEQMTQLKTQTLLAPVSGTVACISVPDTGYYIDSTKPAVTIQDSSALQVRLSVNESQIADIKTGQKAEISGVGFKNSCYSGTVKEISSEAKQMQTASGQNTVVEVLVSVDNPKEDIKPGFTAKAKIITSNDSSVLVAPYSAVQADDNGNEYVLCVSGGRTVKTPVKTGREFDSGFEIISGVSKGDCIVTDAENLTEGEHVVPVMSKAVNAP</sequence>
<dbReference type="InterPro" id="IPR058636">
    <property type="entry name" value="Beta-barrel_YknX"/>
</dbReference>
<evidence type="ECO:0000256" key="2">
    <source>
        <dbReference type="ARBA" id="ARBA00009477"/>
    </source>
</evidence>
<keyword evidence="3" id="KW-0175">Coiled coil</keyword>
<organism evidence="6 7">
    <name type="scientific">Caproicibacter fermentans</name>
    <dbReference type="NCBI Taxonomy" id="2576756"/>
    <lineage>
        <taxon>Bacteria</taxon>
        <taxon>Bacillati</taxon>
        <taxon>Bacillota</taxon>
        <taxon>Clostridia</taxon>
        <taxon>Eubacteriales</taxon>
        <taxon>Acutalibacteraceae</taxon>
        <taxon>Caproicibacter</taxon>
    </lineage>
</organism>
<reference evidence="6 7" key="1">
    <citation type="submission" date="2020-08" db="EMBL/GenBank/DDBJ databases">
        <title>The isolate Caproiciproducens sp. 7D4C2 produces n-caproate at mildly acidic conditions from hexoses: genome and rBOX comparison with related strains and chain-elongating bacteria.</title>
        <authorList>
            <person name="Esquivel-Elizondo S."/>
            <person name="Bagci C."/>
            <person name="Temovska M."/>
            <person name="Jeon B.S."/>
            <person name="Bessarab I."/>
            <person name="Williams R.B.H."/>
            <person name="Huson D.H."/>
            <person name="Angenent L.T."/>
        </authorList>
    </citation>
    <scope>NUCLEOTIDE SEQUENCE [LARGE SCALE GENOMIC DNA]</scope>
    <source>
        <strain evidence="6 7">7D4C2</strain>
    </source>
</reference>
<comment type="subcellular location">
    <subcellularLocation>
        <location evidence="1">Cell envelope</location>
    </subcellularLocation>
</comment>
<dbReference type="EMBL" id="CP060286">
    <property type="protein sequence ID" value="QNK41220.1"/>
    <property type="molecule type" value="Genomic_DNA"/>
</dbReference>
<gene>
    <name evidence="6" type="ORF">HCR03_02630</name>
</gene>
<dbReference type="SUPFAM" id="SSF111369">
    <property type="entry name" value="HlyD-like secretion proteins"/>
    <property type="match status" value="1"/>
</dbReference>
<dbReference type="KEGG" id="cfem:HCR03_02630"/>
<feature type="domain" description="Multidrug resistance protein MdtA-like C-terminal permuted SH3" evidence="4">
    <location>
        <begin position="240"/>
        <end position="296"/>
    </location>
</feature>
<dbReference type="Proteomes" id="UP000515909">
    <property type="component" value="Chromosome"/>
</dbReference>
<proteinExistence type="inferred from homology"/>
<dbReference type="Pfam" id="PF25990">
    <property type="entry name" value="Beta-barrel_YknX"/>
    <property type="match status" value="1"/>
</dbReference>
<dbReference type="PANTHER" id="PTHR32347">
    <property type="entry name" value="EFFLUX SYSTEM COMPONENT YKNX-RELATED"/>
    <property type="match status" value="1"/>
</dbReference>
<dbReference type="AlphaFoldDB" id="A0A7G8TC79"/>
<dbReference type="GO" id="GO:0022857">
    <property type="term" value="F:transmembrane transporter activity"/>
    <property type="evidence" value="ECO:0007669"/>
    <property type="project" value="InterPro"/>
</dbReference>
<dbReference type="RefSeq" id="WP_187036570.1">
    <property type="nucleotide sequence ID" value="NZ_CP060286.1"/>
</dbReference>
<dbReference type="GO" id="GO:0016020">
    <property type="term" value="C:membrane"/>
    <property type="evidence" value="ECO:0007669"/>
    <property type="project" value="InterPro"/>
</dbReference>
<accession>A0A7G8TC79</accession>